<dbReference type="EMBL" id="JBBPBK010000014">
    <property type="protein sequence ID" value="KAK9269969.1"/>
    <property type="molecule type" value="Genomic_DNA"/>
</dbReference>
<evidence type="ECO:0000256" key="3">
    <source>
        <dbReference type="SAM" id="MobiDB-lite"/>
    </source>
</evidence>
<feature type="region of interest" description="Disordered" evidence="3">
    <location>
        <begin position="82"/>
        <end position="114"/>
    </location>
</feature>
<keyword evidence="1 2" id="KW-0175">Coiled coil</keyword>
<feature type="coiled-coil region" evidence="2">
    <location>
        <begin position="245"/>
        <end position="275"/>
    </location>
</feature>
<evidence type="ECO:0000313" key="5">
    <source>
        <dbReference type="EMBL" id="KAK9269969.1"/>
    </source>
</evidence>
<sequence>MGDKVTDTLKIIDEDGDSFAKRAEMYYKKRPELINFVEESYRAYRALAERYDHISKELQNANRTIASIFPEQVQFAMDDEDDENFPEKINPSHESDKPPKDLPDIPKPTIPKVPKIPKKDFKAAPMFISKKGPLKRTASSARTVVSSGLSKTEAMEEIDELQKGILVLQTEKEFVKSSYESGLSKYWEIERRITEMQGKVCSLQDEYSIGRVIEDDEAQKLMVAAALKSCQQTLIRLQETQRRSAEEARIEYQRIKEAHEKLETLKDKLLQAKKGSARAHRRTGVS</sequence>
<comment type="caution">
    <text evidence="5">The sequence shown here is derived from an EMBL/GenBank/DDBJ whole genome shotgun (WGS) entry which is preliminary data.</text>
</comment>
<dbReference type="PROSITE" id="PS51774">
    <property type="entry name" value="NAB"/>
    <property type="match status" value="1"/>
</dbReference>
<dbReference type="PANTHER" id="PTHR31631">
    <property type="entry name" value="PROTEIN NETWORKED 2D"/>
    <property type="match status" value="1"/>
</dbReference>
<dbReference type="AlphaFoldDB" id="A0AAP0R6G2"/>
<dbReference type="InterPro" id="IPR056888">
    <property type="entry name" value="NET2A-D/KIP1-like_dom"/>
</dbReference>
<evidence type="ECO:0000256" key="2">
    <source>
        <dbReference type="SAM" id="Coils"/>
    </source>
</evidence>
<gene>
    <name evidence="5" type="ORF">L1049_025542</name>
</gene>
<dbReference type="Pfam" id="PF07765">
    <property type="entry name" value="KIP1"/>
    <property type="match status" value="1"/>
</dbReference>
<proteinExistence type="predicted"/>
<evidence type="ECO:0000259" key="4">
    <source>
        <dbReference type="PROSITE" id="PS51774"/>
    </source>
</evidence>
<accession>A0AAP0R6G2</accession>
<dbReference type="GO" id="GO:0003779">
    <property type="term" value="F:actin binding"/>
    <property type="evidence" value="ECO:0007669"/>
    <property type="project" value="InterPro"/>
</dbReference>
<keyword evidence="6" id="KW-1185">Reference proteome</keyword>
<feature type="domain" description="NAB" evidence="4">
    <location>
        <begin position="1"/>
        <end position="58"/>
    </location>
</feature>
<dbReference type="InterPro" id="IPR011684">
    <property type="entry name" value="NAB"/>
</dbReference>
<organism evidence="5 6">
    <name type="scientific">Liquidambar formosana</name>
    <name type="common">Formosan gum</name>
    <dbReference type="NCBI Taxonomy" id="63359"/>
    <lineage>
        <taxon>Eukaryota</taxon>
        <taxon>Viridiplantae</taxon>
        <taxon>Streptophyta</taxon>
        <taxon>Embryophyta</taxon>
        <taxon>Tracheophyta</taxon>
        <taxon>Spermatophyta</taxon>
        <taxon>Magnoliopsida</taxon>
        <taxon>eudicotyledons</taxon>
        <taxon>Gunneridae</taxon>
        <taxon>Pentapetalae</taxon>
        <taxon>Saxifragales</taxon>
        <taxon>Altingiaceae</taxon>
        <taxon>Liquidambar</taxon>
    </lineage>
</organism>
<reference evidence="5 6" key="1">
    <citation type="journal article" date="2024" name="Plant J.">
        <title>Genome sequences and population genomics reveal climatic adaptation and genomic divergence between two closely related sweetgum species.</title>
        <authorList>
            <person name="Xu W.Q."/>
            <person name="Ren C.Q."/>
            <person name="Zhang X.Y."/>
            <person name="Comes H.P."/>
            <person name="Liu X.H."/>
            <person name="Li Y.G."/>
            <person name="Kettle C.J."/>
            <person name="Jalonen R."/>
            <person name="Gaisberger H."/>
            <person name="Ma Y.Z."/>
            <person name="Qiu Y.X."/>
        </authorList>
    </citation>
    <scope>NUCLEOTIDE SEQUENCE [LARGE SCALE GENOMIC DNA]</scope>
    <source>
        <strain evidence="5">Hangzhou</strain>
    </source>
</reference>
<dbReference type="PANTHER" id="PTHR31631:SF3">
    <property type="entry name" value="PROTEIN NETWORKED 2B"/>
    <property type="match status" value="1"/>
</dbReference>
<feature type="compositionally biased region" description="Basic and acidic residues" evidence="3">
    <location>
        <begin position="90"/>
        <end position="104"/>
    </location>
</feature>
<name>A0AAP0R6G2_LIQFO</name>
<dbReference type="Pfam" id="PF25014">
    <property type="entry name" value="NET2A"/>
    <property type="match status" value="1"/>
</dbReference>
<dbReference type="Proteomes" id="UP001415857">
    <property type="component" value="Unassembled WGS sequence"/>
</dbReference>
<evidence type="ECO:0000256" key="1">
    <source>
        <dbReference type="ARBA" id="ARBA00023054"/>
    </source>
</evidence>
<evidence type="ECO:0000313" key="6">
    <source>
        <dbReference type="Proteomes" id="UP001415857"/>
    </source>
</evidence>
<protein>
    <recommendedName>
        <fullName evidence="4">NAB domain-containing protein</fullName>
    </recommendedName>
</protein>